<dbReference type="PANTHER" id="PTHR34778:SF2">
    <property type="entry name" value="OS02G0580700 PROTEIN"/>
    <property type="match status" value="1"/>
</dbReference>
<name>A0A6V7P6V5_ANACO</name>
<dbReference type="PANTHER" id="PTHR34778">
    <property type="entry name" value="OS02G0580700 PROTEIN"/>
    <property type="match status" value="1"/>
</dbReference>
<dbReference type="EMBL" id="LR862145">
    <property type="protein sequence ID" value="CAD1826573.1"/>
    <property type="molecule type" value="Genomic_DNA"/>
</dbReference>
<feature type="coiled-coil region" evidence="1">
    <location>
        <begin position="98"/>
        <end position="132"/>
    </location>
</feature>
<evidence type="ECO:0000256" key="2">
    <source>
        <dbReference type="SAM" id="MobiDB-lite"/>
    </source>
</evidence>
<feature type="compositionally biased region" description="Basic and acidic residues" evidence="2">
    <location>
        <begin position="497"/>
        <end position="508"/>
    </location>
</feature>
<evidence type="ECO:0000256" key="1">
    <source>
        <dbReference type="SAM" id="Coils"/>
    </source>
</evidence>
<feature type="region of interest" description="Disordered" evidence="2">
    <location>
        <begin position="298"/>
        <end position="330"/>
    </location>
</feature>
<evidence type="ECO:0000313" key="3">
    <source>
        <dbReference type="EMBL" id="CAD1826573.1"/>
    </source>
</evidence>
<feature type="compositionally biased region" description="Polar residues" evidence="2">
    <location>
        <begin position="313"/>
        <end position="323"/>
    </location>
</feature>
<keyword evidence="1" id="KW-0175">Coiled coil</keyword>
<sequence>MEALKKAYAEIILNTAQESAARILAAERKALGFERSLCAAKEEAVATMLRVKATMDSKLSTSRANISTIAIEAEIAFGCFEGLIREAEMQSLCNVRRIQELEARLNKSEGTISSLKLELKRATTELELTRKASMSFKEAANGHATSDSGNCEENILSSGSKPGSPMQLGSSALETTSSMRDIPSENGAKTTDLASIIMRSKEHDLYKNGYTQRIRALEQKPFTAKVPLGQSDNQFTGIKDEISFGKNESAKNTSTADSTAEQVIQEAENPTNSKMSETNVKFFRRVSPRKVRTRWDHMKNSKSGTCPDEQKGDQNSSGIKTSKITIGNNNGGTGETVLRAINKKISDNSVSSKNSDDRPTLPLSKGSPGLLRCNRGRVKRLSVANQIHTELENKAFSDVKSVKDGIGNEAGGLPSRVDSKLKAPDKSTAEKAESLVCEVNTDQVDAAVANSELKEENTIAPNGTSTQAESVQFLKYTFRRKRRRESSDNNNESIAVDSKKSNLKKSAEKQNAQVKPQKSSLLTESPRSNRRLVQVARQLISLSAKKWQVVDY</sequence>
<protein>
    <submittedName>
        <fullName evidence="3">Uncharacterized protein</fullName>
    </submittedName>
</protein>
<proteinExistence type="predicted"/>
<gene>
    <name evidence="3" type="ORF">CB5_LOCUS9784</name>
</gene>
<reference evidence="3" key="1">
    <citation type="submission" date="2020-07" db="EMBL/GenBank/DDBJ databases">
        <authorList>
            <person name="Lin J."/>
        </authorList>
    </citation>
    <scope>NUCLEOTIDE SEQUENCE</scope>
</reference>
<organism evidence="3">
    <name type="scientific">Ananas comosus var. bracteatus</name>
    <name type="common">red pineapple</name>
    <dbReference type="NCBI Taxonomy" id="296719"/>
    <lineage>
        <taxon>Eukaryota</taxon>
        <taxon>Viridiplantae</taxon>
        <taxon>Streptophyta</taxon>
        <taxon>Embryophyta</taxon>
        <taxon>Tracheophyta</taxon>
        <taxon>Spermatophyta</taxon>
        <taxon>Magnoliopsida</taxon>
        <taxon>Liliopsida</taxon>
        <taxon>Poales</taxon>
        <taxon>Bromeliaceae</taxon>
        <taxon>Bromelioideae</taxon>
        <taxon>Ananas</taxon>
    </lineage>
</organism>
<feature type="region of interest" description="Disordered" evidence="2">
    <location>
        <begin position="347"/>
        <end position="372"/>
    </location>
</feature>
<feature type="region of interest" description="Disordered" evidence="2">
    <location>
        <begin position="480"/>
        <end position="526"/>
    </location>
</feature>
<dbReference type="AlphaFoldDB" id="A0A6V7P6V5"/>
<feature type="compositionally biased region" description="Polar residues" evidence="2">
    <location>
        <begin position="143"/>
        <end position="179"/>
    </location>
</feature>
<feature type="region of interest" description="Disordered" evidence="2">
    <location>
        <begin position="139"/>
        <end position="187"/>
    </location>
</feature>
<feature type="compositionally biased region" description="Basic and acidic residues" evidence="2">
    <location>
        <begin position="417"/>
        <end position="426"/>
    </location>
</feature>
<feature type="compositionally biased region" description="Polar residues" evidence="2">
    <location>
        <begin position="509"/>
        <end position="526"/>
    </location>
</feature>
<feature type="region of interest" description="Disordered" evidence="2">
    <location>
        <begin position="407"/>
        <end position="426"/>
    </location>
</feature>
<accession>A0A6V7P6V5</accession>